<evidence type="ECO:0000313" key="2">
    <source>
        <dbReference type="Proteomes" id="UP000516415"/>
    </source>
</evidence>
<name>A0A7H0XFV0_9CAUD</name>
<dbReference type="Proteomes" id="UP000516415">
    <property type="component" value="Segment"/>
</dbReference>
<accession>A0A7H0XFV0</accession>
<reference evidence="1 2" key="1">
    <citation type="submission" date="2020-07" db="EMBL/GenBank/DDBJ databases">
        <authorList>
            <person name="Martino G."/>
            <person name="Holtappels D."/>
            <person name="Wagemans J."/>
            <person name="Lavigne R."/>
            <person name="Turina M."/>
            <person name="Ciuffo M."/>
        </authorList>
    </citation>
    <scope>NUCLEOTIDE SEQUENCE [LARGE SCALE GENOMIC DNA]</scope>
</reference>
<protein>
    <submittedName>
        <fullName evidence="1">Uncharacterized protein</fullName>
    </submittedName>
</protein>
<keyword evidence="2" id="KW-1185">Reference proteome</keyword>
<dbReference type="EMBL" id="MT740307">
    <property type="protein sequence ID" value="QNR53890.1"/>
    <property type="molecule type" value="Genomic_DNA"/>
</dbReference>
<gene>
    <name evidence="1" type="ORF">phiK7A1_102</name>
</gene>
<sequence length="82" mass="9638">MKYVVTRAEDGNERLFMFPKDINHDDFAEVLSYIKVRKGWNDWERQYHEPISAGFTDGKHCTGRSETLNLDSRGRLDEMLIS</sequence>
<proteinExistence type="predicted"/>
<organism evidence="1 2">
    <name type="scientific">Pseudomonas phage phiK7A1</name>
    <dbReference type="NCBI Taxonomy" id="2759194"/>
    <lineage>
        <taxon>Viruses</taxon>
        <taxon>Duplodnaviria</taxon>
        <taxon>Heunggongvirae</taxon>
        <taxon>Uroviricota</taxon>
        <taxon>Caudoviricetes</taxon>
        <taxon>Vandenendeviridae</taxon>
        <taxon>Gorskivirinae</taxon>
        <taxon>Torinovirus</taxon>
        <taxon>Torinovirus K7A1</taxon>
    </lineage>
</organism>
<evidence type="ECO:0000313" key="1">
    <source>
        <dbReference type="EMBL" id="QNR53890.1"/>
    </source>
</evidence>